<evidence type="ECO:0000256" key="3">
    <source>
        <dbReference type="ARBA" id="ARBA00013252"/>
    </source>
</evidence>
<accession>A0ABP9I4X6</accession>
<evidence type="ECO:0000256" key="4">
    <source>
        <dbReference type="ARBA" id="ARBA00021735"/>
    </source>
</evidence>
<gene>
    <name evidence="7" type="ORF">GCM10023225_26950</name>
</gene>
<dbReference type="SUPFAM" id="SSF55248">
    <property type="entry name" value="PCD-like"/>
    <property type="match status" value="1"/>
</dbReference>
<sequence>MGPAPLSRPEIDAALGSLPDWRLRAYALHAVYAFDTSATAIAFLADVGAAAEAADHHPDVDWRYRHVFCASTTHCAGNRVTARDTALAARIGELAAARGGRPEPALVRGVEIAVDCTDPAALEPVWAAALGYRRGEGGDLVDPWRRGPSVWFQRTATPAASRLHVDAHVAAGEAEAVLQRVRAAGAALTDERFAPAWWVLGDGDGNRLCLCTPAPRPDDGGRAPAGGGPAPGA</sequence>
<dbReference type="InterPro" id="IPR041581">
    <property type="entry name" value="Glyoxalase_6"/>
</dbReference>
<keyword evidence="8" id="KW-1185">Reference proteome</keyword>
<dbReference type="RefSeq" id="WP_345713146.1">
    <property type="nucleotide sequence ID" value="NZ_BAABIL010000443.1"/>
</dbReference>
<dbReference type="EC" id="4.2.1.96" evidence="3"/>
<evidence type="ECO:0000259" key="6">
    <source>
        <dbReference type="Pfam" id="PF18029"/>
    </source>
</evidence>
<comment type="catalytic activity">
    <reaction evidence="1">
        <text>(4aS,6R)-4a-hydroxy-L-erythro-5,6,7,8-tetrahydrobiopterin = (6R)-L-erythro-6,7-dihydrobiopterin + H2O</text>
        <dbReference type="Rhea" id="RHEA:11920"/>
        <dbReference type="ChEBI" id="CHEBI:15377"/>
        <dbReference type="ChEBI" id="CHEBI:15642"/>
        <dbReference type="ChEBI" id="CHEBI:43120"/>
        <dbReference type="EC" id="4.2.1.96"/>
    </reaction>
</comment>
<reference evidence="8" key="1">
    <citation type="journal article" date="2019" name="Int. J. Syst. Evol. Microbiol.">
        <title>The Global Catalogue of Microorganisms (GCM) 10K type strain sequencing project: providing services to taxonomists for standard genome sequencing and annotation.</title>
        <authorList>
            <consortium name="The Broad Institute Genomics Platform"/>
            <consortium name="The Broad Institute Genome Sequencing Center for Infectious Disease"/>
            <person name="Wu L."/>
            <person name="Ma J."/>
        </authorList>
    </citation>
    <scope>NUCLEOTIDE SEQUENCE [LARGE SCALE GENOMIC DNA]</scope>
    <source>
        <strain evidence="8">JCM 18126</strain>
    </source>
</reference>
<name>A0ABP9I4X6_9ACTN</name>
<dbReference type="SUPFAM" id="SSF54593">
    <property type="entry name" value="Glyoxalase/Bleomycin resistance protein/Dihydroxybiphenyl dioxygenase"/>
    <property type="match status" value="1"/>
</dbReference>
<dbReference type="Proteomes" id="UP001501195">
    <property type="component" value="Unassembled WGS sequence"/>
</dbReference>
<dbReference type="PANTHER" id="PTHR35908:SF1">
    <property type="entry name" value="CONSERVED PROTEIN"/>
    <property type="match status" value="1"/>
</dbReference>
<protein>
    <recommendedName>
        <fullName evidence="4">Putative pterin-4-alpha-carbinolamine dehydratase</fullName>
        <ecNumber evidence="3">4.2.1.96</ecNumber>
    </recommendedName>
</protein>
<comment type="caution">
    <text evidence="7">The sequence shown here is derived from an EMBL/GenBank/DDBJ whole genome shotgun (WGS) entry which is preliminary data.</text>
</comment>
<dbReference type="EMBL" id="BAABIL010000443">
    <property type="protein sequence ID" value="GAA4987616.1"/>
    <property type="molecule type" value="Genomic_DNA"/>
</dbReference>
<organism evidence="7 8">
    <name type="scientific">Kineococcus glutinatus</name>
    <dbReference type="NCBI Taxonomy" id="1070872"/>
    <lineage>
        <taxon>Bacteria</taxon>
        <taxon>Bacillati</taxon>
        <taxon>Actinomycetota</taxon>
        <taxon>Actinomycetes</taxon>
        <taxon>Kineosporiales</taxon>
        <taxon>Kineosporiaceae</taxon>
        <taxon>Kineococcus</taxon>
    </lineage>
</organism>
<dbReference type="Gene3D" id="3.10.180.10">
    <property type="entry name" value="2,3-Dihydroxybiphenyl 1,2-Dioxygenase, domain 1"/>
    <property type="match status" value="1"/>
</dbReference>
<dbReference type="InterPro" id="IPR001533">
    <property type="entry name" value="Pterin_deHydtase"/>
</dbReference>
<dbReference type="Pfam" id="PF01329">
    <property type="entry name" value="Pterin_4a"/>
    <property type="match status" value="1"/>
</dbReference>
<evidence type="ECO:0000256" key="2">
    <source>
        <dbReference type="ARBA" id="ARBA00006472"/>
    </source>
</evidence>
<feature type="domain" description="Glyoxalase-like" evidence="6">
    <location>
        <begin position="112"/>
        <end position="211"/>
    </location>
</feature>
<keyword evidence="5" id="KW-0456">Lyase</keyword>
<proteinExistence type="inferred from homology"/>
<dbReference type="InterPro" id="IPR036428">
    <property type="entry name" value="PCD_sf"/>
</dbReference>
<evidence type="ECO:0000256" key="5">
    <source>
        <dbReference type="ARBA" id="ARBA00023239"/>
    </source>
</evidence>
<dbReference type="Pfam" id="PF18029">
    <property type="entry name" value="Glyoxalase_6"/>
    <property type="match status" value="1"/>
</dbReference>
<evidence type="ECO:0000313" key="8">
    <source>
        <dbReference type="Proteomes" id="UP001501195"/>
    </source>
</evidence>
<evidence type="ECO:0000313" key="7">
    <source>
        <dbReference type="EMBL" id="GAA4987616.1"/>
    </source>
</evidence>
<dbReference type="InterPro" id="IPR029068">
    <property type="entry name" value="Glyas_Bleomycin-R_OHBP_Dase"/>
</dbReference>
<evidence type="ECO:0000256" key="1">
    <source>
        <dbReference type="ARBA" id="ARBA00001554"/>
    </source>
</evidence>
<dbReference type="PANTHER" id="PTHR35908">
    <property type="entry name" value="HYPOTHETICAL FUSION PROTEIN"/>
    <property type="match status" value="1"/>
</dbReference>
<dbReference type="Gene3D" id="3.30.1360.20">
    <property type="entry name" value="Transcriptional coactivator/pterin dehydratase"/>
    <property type="match status" value="1"/>
</dbReference>
<comment type="similarity">
    <text evidence="2">Belongs to the pterin-4-alpha-carbinolamine dehydratase family.</text>
</comment>